<dbReference type="EnsemblMetazoa" id="MDOA001898-RA">
    <property type="protein sequence ID" value="MDOA001898-PA"/>
    <property type="gene ID" value="MDOA001898"/>
</dbReference>
<evidence type="ECO:0000313" key="1">
    <source>
        <dbReference type="EnsemblMetazoa" id="MDOA001898-PA"/>
    </source>
</evidence>
<dbReference type="VEuPathDB" id="VectorBase:MDOA001898"/>
<gene>
    <name evidence="1" type="primary">101892887</name>
</gene>
<dbReference type="RefSeq" id="XP_005176198.2">
    <property type="nucleotide sequence ID" value="XM_005176141.4"/>
</dbReference>
<reference evidence="1" key="1">
    <citation type="submission" date="2020-05" db="UniProtKB">
        <authorList>
            <consortium name="EnsemblMetazoa"/>
        </authorList>
    </citation>
    <scope>IDENTIFICATION</scope>
    <source>
        <strain evidence="1">Aabys</strain>
    </source>
</reference>
<dbReference type="KEGG" id="mde:101892887"/>
<dbReference type="AlphaFoldDB" id="A0A1I8M717"/>
<accession>A0A1I8M717</accession>
<dbReference type="VEuPathDB" id="VectorBase:MDOMA2_015666"/>
<name>A0A1I8M717_MUSDO</name>
<sequence>MSLTYSLRTPHVRHMRSEVINDPDTPGYVVNFHQPVLDYLDAKSQYLHGSRTHTPWTDECTPKHYRSTSTLNQLSAVKSLKVDHETDERTEDIISDLHLQHRAPFDEVPMYDPSHVTRHTHPDMVSDQAQKRIRYLNQRQLENQIKKDTMEIVDRINRLELDNNELPREVERQIRGIYSRVLPPYVPTEYEEELDTVIDRAASRVRATSPDAAYRKPYPKYMQTIDERRASKLYKQVSATLKESKRTLRKMDDRVECDFYKCSLNDKCWLCRKLMRNNSRLHYFPSNANPIIPGYRRKHKVT</sequence>
<dbReference type="STRING" id="7370.A0A1I8M717"/>
<proteinExistence type="predicted"/>
<protein>
    <submittedName>
        <fullName evidence="1">Uncharacterized protein</fullName>
    </submittedName>
</protein>
<organism evidence="1">
    <name type="scientific">Musca domestica</name>
    <name type="common">House fly</name>
    <dbReference type="NCBI Taxonomy" id="7370"/>
    <lineage>
        <taxon>Eukaryota</taxon>
        <taxon>Metazoa</taxon>
        <taxon>Ecdysozoa</taxon>
        <taxon>Arthropoda</taxon>
        <taxon>Hexapoda</taxon>
        <taxon>Insecta</taxon>
        <taxon>Pterygota</taxon>
        <taxon>Neoptera</taxon>
        <taxon>Endopterygota</taxon>
        <taxon>Diptera</taxon>
        <taxon>Brachycera</taxon>
        <taxon>Muscomorpha</taxon>
        <taxon>Muscoidea</taxon>
        <taxon>Muscidae</taxon>
        <taxon>Musca</taxon>
    </lineage>
</organism>
<dbReference type="OrthoDB" id="312459at2759"/>